<proteinExistence type="predicted"/>
<reference evidence="3" key="2">
    <citation type="submission" date="2015-01" db="EMBL/GenBank/DDBJ databases">
        <title>Evolutionary Origins and Diversification of the Mycorrhizal Mutualists.</title>
        <authorList>
            <consortium name="DOE Joint Genome Institute"/>
            <consortium name="Mycorrhizal Genomics Consortium"/>
            <person name="Kohler A."/>
            <person name="Kuo A."/>
            <person name="Nagy L.G."/>
            <person name="Floudas D."/>
            <person name="Copeland A."/>
            <person name="Barry K.W."/>
            <person name="Cichocki N."/>
            <person name="Veneault-Fourrey C."/>
            <person name="LaButti K."/>
            <person name="Lindquist E.A."/>
            <person name="Lipzen A."/>
            <person name="Lundell T."/>
            <person name="Morin E."/>
            <person name="Murat C."/>
            <person name="Riley R."/>
            <person name="Ohm R."/>
            <person name="Sun H."/>
            <person name="Tunlid A."/>
            <person name="Henrissat B."/>
            <person name="Grigoriev I.V."/>
            <person name="Hibbett D.S."/>
            <person name="Martin F."/>
        </authorList>
    </citation>
    <scope>NUCLEOTIDE SEQUENCE [LARGE SCALE GENOMIC DNA]</scope>
    <source>
        <strain evidence="3">Ve08.2h10</strain>
    </source>
</reference>
<dbReference type="EMBL" id="KN825318">
    <property type="protein sequence ID" value="KIK92066.1"/>
    <property type="molecule type" value="Genomic_DNA"/>
</dbReference>
<dbReference type="Proteomes" id="UP000054538">
    <property type="component" value="Unassembled WGS sequence"/>
</dbReference>
<evidence type="ECO:0000256" key="1">
    <source>
        <dbReference type="SAM" id="MobiDB-lite"/>
    </source>
</evidence>
<evidence type="ECO:0000313" key="3">
    <source>
        <dbReference type="Proteomes" id="UP000054538"/>
    </source>
</evidence>
<reference evidence="2 3" key="1">
    <citation type="submission" date="2014-04" db="EMBL/GenBank/DDBJ databases">
        <authorList>
            <consortium name="DOE Joint Genome Institute"/>
            <person name="Kuo A."/>
            <person name="Kohler A."/>
            <person name="Jargeat P."/>
            <person name="Nagy L.G."/>
            <person name="Floudas D."/>
            <person name="Copeland A."/>
            <person name="Barry K.W."/>
            <person name="Cichocki N."/>
            <person name="Veneault-Fourrey C."/>
            <person name="LaButti K."/>
            <person name="Lindquist E.A."/>
            <person name="Lipzen A."/>
            <person name="Lundell T."/>
            <person name="Morin E."/>
            <person name="Murat C."/>
            <person name="Sun H."/>
            <person name="Tunlid A."/>
            <person name="Henrissat B."/>
            <person name="Grigoriev I.V."/>
            <person name="Hibbett D.S."/>
            <person name="Martin F."/>
            <person name="Nordberg H.P."/>
            <person name="Cantor M.N."/>
            <person name="Hua S.X."/>
        </authorList>
    </citation>
    <scope>NUCLEOTIDE SEQUENCE [LARGE SCALE GENOMIC DNA]</scope>
    <source>
        <strain evidence="2 3">Ve08.2h10</strain>
    </source>
</reference>
<sequence>MFNVVYIHYCTHMQSSVAYHLACSLAVLYTCCHSVTCALQCFPLCPRADLHSPPLSFFTLHVMQHICFEAVWSCWRCSSGCWLQLICCALAQVQSGISEVQSGQRRGQGTEGWSDDKKPSFEC</sequence>
<keyword evidence="3" id="KW-1185">Reference proteome</keyword>
<feature type="region of interest" description="Disordered" evidence="1">
    <location>
        <begin position="99"/>
        <end position="123"/>
    </location>
</feature>
<dbReference type="HOGENOM" id="CLU_2015994_0_0_1"/>
<dbReference type="AlphaFoldDB" id="A0A0D0DTR4"/>
<feature type="compositionally biased region" description="Basic and acidic residues" evidence="1">
    <location>
        <begin position="114"/>
        <end position="123"/>
    </location>
</feature>
<protein>
    <submittedName>
        <fullName evidence="2">Uncharacterized protein</fullName>
    </submittedName>
</protein>
<dbReference type="InParanoid" id="A0A0D0DTR4"/>
<name>A0A0D0DTR4_9AGAM</name>
<organism evidence="2 3">
    <name type="scientific">Paxillus rubicundulus Ve08.2h10</name>
    <dbReference type="NCBI Taxonomy" id="930991"/>
    <lineage>
        <taxon>Eukaryota</taxon>
        <taxon>Fungi</taxon>
        <taxon>Dikarya</taxon>
        <taxon>Basidiomycota</taxon>
        <taxon>Agaricomycotina</taxon>
        <taxon>Agaricomycetes</taxon>
        <taxon>Agaricomycetidae</taxon>
        <taxon>Boletales</taxon>
        <taxon>Paxilineae</taxon>
        <taxon>Paxillaceae</taxon>
        <taxon>Paxillus</taxon>
    </lineage>
</organism>
<gene>
    <name evidence="2" type="ORF">PAXRUDRAFT_596716</name>
</gene>
<evidence type="ECO:0000313" key="2">
    <source>
        <dbReference type="EMBL" id="KIK92066.1"/>
    </source>
</evidence>
<accession>A0A0D0DTR4</accession>